<sequence length="623" mass="71676">MQSEPHDASDPTARFHSHFSPQATPTKYQEVPNEGSSSYVERHWVPQCPDNYIPKVGMVFKDLDDAIRFYRAYAAEAGFDVRKTTTTKKKGSVVWKYVVCSREGKKHVPTISLNDASHDNGHAALPKPGRRRRISKRIGCMARVAFRILRHDGYVLSIFEEQHNHPLTSLPYRPFLKINRNIDLGHKKFILNYAKANIGTMKSYRLFKESVGGYSSVGATVVDFKNFKRDLKAYIAGGDAQMVIDKLFRKSEVCPGFRFDDEVNEYDQLSRLFWCDAASRKIYSLFGDVVSFDATYKTNRYMMIFAPFTGVDNHKKCLTFGFGLLSSEDAESYSWLLRSFMNAMGNAPSCIITDQDPSMRIAIEEVLPQIKHRYCMWHIMNKLSGKVGPVLSKDTEFMNRINQVVWTHYLDKKEWKAQWRSVMADYNLTEQSWFKSLYTLLRMLPSIRSAMHIFVVFKNLKIEKIPDLYVTNRWCKFHLLKPMFNVGGSEMDKVSFTDQNKTIVSRLMSDIHFCIAFVEHNPDLLLAFSNTINQHKEALIDKLQDGKLSSDTSSMFENFYGTSAPSKVRVLPPAQVCTKGSGKRIKGGKEVSIEESKKTKRLCRTCKEYGFHDSRNYPMNHEK</sequence>
<dbReference type="AlphaFoldDB" id="A0A484LSD9"/>
<name>A0A484LSD9_9ASTE</name>
<proteinExistence type="predicted"/>
<feature type="domain" description="MULE transposase" evidence="3">
    <location>
        <begin position="289"/>
        <end position="382"/>
    </location>
</feature>
<feature type="region of interest" description="Disordered" evidence="1">
    <location>
        <begin position="1"/>
        <end position="35"/>
    </location>
</feature>
<evidence type="ECO:0000259" key="2">
    <source>
        <dbReference type="Pfam" id="PF03101"/>
    </source>
</evidence>
<evidence type="ECO:0000256" key="1">
    <source>
        <dbReference type="SAM" id="MobiDB-lite"/>
    </source>
</evidence>
<reference evidence="4 5" key="1">
    <citation type="submission" date="2018-04" db="EMBL/GenBank/DDBJ databases">
        <authorList>
            <person name="Vogel A."/>
        </authorList>
    </citation>
    <scope>NUCLEOTIDE SEQUENCE [LARGE SCALE GENOMIC DNA]</scope>
</reference>
<feature type="domain" description="FAR1" evidence="2">
    <location>
        <begin position="68"/>
        <end position="168"/>
    </location>
</feature>
<evidence type="ECO:0000313" key="5">
    <source>
        <dbReference type="Proteomes" id="UP000595140"/>
    </source>
</evidence>
<dbReference type="PANTHER" id="PTHR47718:SF18">
    <property type="entry name" value="PROTEIN FAR1-RELATED SEQUENCE 5-LIKE"/>
    <property type="match status" value="1"/>
</dbReference>
<evidence type="ECO:0000259" key="3">
    <source>
        <dbReference type="Pfam" id="PF10551"/>
    </source>
</evidence>
<gene>
    <name evidence="4" type="ORF">CCAM_LOCUS21071</name>
</gene>
<accession>A0A484LSD9</accession>
<dbReference type="InterPro" id="IPR018289">
    <property type="entry name" value="MULE_transposase_dom"/>
</dbReference>
<dbReference type="InterPro" id="IPR004330">
    <property type="entry name" value="FAR1_DNA_bnd_dom"/>
</dbReference>
<organism evidence="4 5">
    <name type="scientific">Cuscuta campestris</name>
    <dbReference type="NCBI Taxonomy" id="132261"/>
    <lineage>
        <taxon>Eukaryota</taxon>
        <taxon>Viridiplantae</taxon>
        <taxon>Streptophyta</taxon>
        <taxon>Embryophyta</taxon>
        <taxon>Tracheophyta</taxon>
        <taxon>Spermatophyta</taxon>
        <taxon>Magnoliopsida</taxon>
        <taxon>eudicotyledons</taxon>
        <taxon>Gunneridae</taxon>
        <taxon>Pentapetalae</taxon>
        <taxon>asterids</taxon>
        <taxon>lamiids</taxon>
        <taxon>Solanales</taxon>
        <taxon>Convolvulaceae</taxon>
        <taxon>Cuscuteae</taxon>
        <taxon>Cuscuta</taxon>
        <taxon>Cuscuta subgen. Grammica</taxon>
        <taxon>Cuscuta sect. Cleistogrammica</taxon>
    </lineage>
</organism>
<evidence type="ECO:0000313" key="4">
    <source>
        <dbReference type="EMBL" id="VFQ79295.1"/>
    </source>
</evidence>
<dbReference type="Pfam" id="PF10551">
    <property type="entry name" value="MULE"/>
    <property type="match status" value="1"/>
</dbReference>
<dbReference type="PANTHER" id="PTHR47718">
    <property type="entry name" value="OS01G0519700 PROTEIN"/>
    <property type="match status" value="1"/>
</dbReference>
<dbReference type="Pfam" id="PF03101">
    <property type="entry name" value="FAR1"/>
    <property type="match status" value="1"/>
</dbReference>
<protein>
    <submittedName>
        <fullName evidence="4">Uncharacterized protein</fullName>
    </submittedName>
</protein>
<dbReference type="Proteomes" id="UP000595140">
    <property type="component" value="Unassembled WGS sequence"/>
</dbReference>
<dbReference type="EMBL" id="OOIL02001913">
    <property type="protein sequence ID" value="VFQ79295.1"/>
    <property type="molecule type" value="Genomic_DNA"/>
</dbReference>
<dbReference type="OrthoDB" id="747268at2759"/>
<keyword evidence="5" id="KW-1185">Reference proteome</keyword>